<keyword evidence="3" id="KW-1185">Reference proteome</keyword>
<dbReference type="RefSeq" id="WP_184789069.1">
    <property type="nucleotide sequence ID" value="NZ_BONT01000046.1"/>
</dbReference>
<dbReference type="EMBL" id="JACHGT010000008">
    <property type="protein sequence ID" value="MBB6036238.1"/>
    <property type="molecule type" value="Genomic_DNA"/>
</dbReference>
<protein>
    <submittedName>
        <fullName evidence="2">Putative DsbA family dithiol-disulfide isomerase</fullName>
    </submittedName>
</protein>
<evidence type="ECO:0000259" key="1">
    <source>
        <dbReference type="Pfam" id="PF01323"/>
    </source>
</evidence>
<dbReference type="GO" id="GO:0016853">
    <property type="term" value="F:isomerase activity"/>
    <property type="evidence" value="ECO:0007669"/>
    <property type="project" value="UniProtKB-KW"/>
</dbReference>
<dbReference type="CDD" id="cd03024">
    <property type="entry name" value="DsbA_FrnE"/>
    <property type="match status" value="1"/>
</dbReference>
<gene>
    <name evidence="2" type="ORF">HNR73_004106</name>
</gene>
<organism evidence="2 3">
    <name type="scientific">Phytomonospora endophytica</name>
    <dbReference type="NCBI Taxonomy" id="714109"/>
    <lineage>
        <taxon>Bacteria</taxon>
        <taxon>Bacillati</taxon>
        <taxon>Actinomycetota</taxon>
        <taxon>Actinomycetes</taxon>
        <taxon>Micromonosporales</taxon>
        <taxon>Micromonosporaceae</taxon>
        <taxon>Phytomonospora</taxon>
    </lineage>
</organism>
<evidence type="ECO:0000313" key="2">
    <source>
        <dbReference type="EMBL" id="MBB6036238.1"/>
    </source>
</evidence>
<dbReference type="Gene3D" id="3.40.30.10">
    <property type="entry name" value="Glutaredoxin"/>
    <property type="match status" value="1"/>
</dbReference>
<name>A0A841FR25_9ACTN</name>
<dbReference type="PANTHER" id="PTHR13887">
    <property type="entry name" value="GLUTATHIONE S-TRANSFERASE KAPPA"/>
    <property type="match status" value="1"/>
</dbReference>
<dbReference type="Proteomes" id="UP000548476">
    <property type="component" value="Unassembled WGS sequence"/>
</dbReference>
<reference evidence="2 3" key="1">
    <citation type="submission" date="2020-08" db="EMBL/GenBank/DDBJ databases">
        <title>Genomic Encyclopedia of Type Strains, Phase IV (KMG-IV): sequencing the most valuable type-strain genomes for metagenomic binning, comparative biology and taxonomic classification.</title>
        <authorList>
            <person name="Goeker M."/>
        </authorList>
    </citation>
    <scope>NUCLEOTIDE SEQUENCE [LARGE SCALE GENOMIC DNA]</scope>
    <source>
        <strain evidence="2 3">YIM 65646</strain>
    </source>
</reference>
<dbReference type="Pfam" id="PF01323">
    <property type="entry name" value="DSBA"/>
    <property type="match status" value="1"/>
</dbReference>
<dbReference type="PANTHER" id="PTHR13887:SF41">
    <property type="entry name" value="THIOREDOXIN SUPERFAMILY PROTEIN"/>
    <property type="match status" value="1"/>
</dbReference>
<dbReference type="GO" id="GO:0016491">
    <property type="term" value="F:oxidoreductase activity"/>
    <property type="evidence" value="ECO:0007669"/>
    <property type="project" value="InterPro"/>
</dbReference>
<dbReference type="InterPro" id="IPR036249">
    <property type="entry name" value="Thioredoxin-like_sf"/>
</dbReference>
<dbReference type="SUPFAM" id="SSF52833">
    <property type="entry name" value="Thioredoxin-like"/>
    <property type="match status" value="1"/>
</dbReference>
<dbReference type="InterPro" id="IPR001853">
    <property type="entry name" value="DSBA-like_thioredoxin_dom"/>
</dbReference>
<dbReference type="AlphaFoldDB" id="A0A841FR25"/>
<accession>A0A841FR25</accession>
<proteinExistence type="predicted"/>
<keyword evidence="2" id="KW-0413">Isomerase</keyword>
<sequence length="238" mass="25566">MRVEIWSDIVCPWCYIGKARFEKALAAFPNRDQVEVVHRSFELDTSAATSDKSGPVAEMLAGKYGMTLAQAKNAEKSVADAAAGEGLRYNTERVNGNTFDQHRLLHLAKREGRQLETLDAFYRANFADAVPVNDVEGTVSAAVSAGLDETEVRATLADPEAFADEVRADEREAAALGASGVPFFVIDRKYGISGAQPPETFAQALSTAWSDAHPTLLTVEGDPSAPECTDDGCAVPQK</sequence>
<feature type="domain" description="DSBA-like thioredoxin" evidence="1">
    <location>
        <begin position="3"/>
        <end position="205"/>
    </location>
</feature>
<evidence type="ECO:0000313" key="3">
    <source>
        <dbReference type="Proteomes" id="UP000548476"/>
    </source>
</evidence>
<comment type="caution">
    <text evidence="2">The sequence shown here is derived from an EMBL/GenBank/DDBJ whole genome shotgun (WGS) entry which is preliminary data.</text>
</comment>